<dbReference type="InterPro" id="IPR029063">
    <property type="entry name" value="SAM-dependent_MTases_sf"/>
</dbReference>
<dbReference type="EMBL" id="JAUEPU010000001">
    <property type="protein sequence ID" value="KAK0505763.1"/>
    <property type="molecule type" value="Genomic_DNA"/>
</dbReference>
<dbReference type="Proteomes" id="UP001175228">
    <property type="component" value="Unassembled WGS sequence"/>
</dbReference>
<evidence type="ECO:0000313" key="1">
    <source>
        <dbReference type="EMBL" id="KAK0505763.1"/>
    </source>
</evidence>
<proteinExistence type="predicted"/>
<dbReference type="InterPro" id="IPR019410">
    <property type="entry name" value="Methyltransf_16"/>
</dbReference>
<dbReference type="SUPFAM" id="SSF53335">
    <property type="entry name" value="S-adenosyl-L-methionine-dependent methyltransferases"/>
    <property type="match status" value="1"/>
</dbReference>
<dbReference type="Gene3D" id="3.40.50.150">
    <property type="entry name" value="Vaccinia Virus protein VP39"/>
    <property type="match status" value="1"/>
</dbReference>
<comment type="caution">
    <text evidence="1">The sequence shown here is derived from an EMBL/GenBank/DDBJ whole genome shotgun (WGS) entry which is preliminary data.</text>
</comment>
<accession>A0AA39QQ85</accession>
<organism evidence="1 2">
    <name type="scientific">Armillaria luteobubalina</name>
    <dbReference type="NCBI Taxonomy" id="153913"/>
    <lineage>
        <taxon>Eukaryota</taxon>
        <taxon>Fungi</taxon>
        <taxon>Dikarya</taxon>
        <taxon>Basidiomycota</taxon>
        <taxon>Agaricomycotina</taxon>
        <taxon>Agaricomycetes</taxon>
        <taxon>Agaricomycetidae</taxon>
        <taxon>Agaricales</taxon>
        <taxon>Marasmiineae</taxon>
        <taxon>Physalacriaceae</taxon>
        <taxon>Armillaria</taxon>
    </lineage>
</organism>
<dbReference type="PANTHER" id="PTHR14614">
    <property type="entry name" value="HEPATOCELLULAR CARCINOMA-ASSOCIATED ANTIGEN"/>
    <property type="match status" value="1"/>
</dbReference>
<keyword evidence="2" id="KW-1185">Reference proteome</keyword>
<evidence type="ECO:0000313" key="2">
    <source>
        <dbReference type="Proteomes" id="UP001175228"/>
    </source>
</evidence>
<dbReference type="PANTHER" id="PTHR14614:SF130">
    <property type="entry name" value="PROTEIN-LYSINE N-METHYLTRANSFERASE EEF2KMT"/>
    <property type="match status" value="1"/>
</dbReference>
<dbReference type="Pfam" id="PF10294">
    <property type="entry name" value="Methyltransf_16"/>
    <property type="match status" value="1"/>
</dbReference>
<name>A0AA39QQ85_9AGAR</name>
<dbReference type="GO" id="GO:0005737">
    <property type="term" value="C:cytoplasm"/>
    <property type="evidence" value="ECO:0007669"/>
    <property type="project" value="TreeGrafter"/>
</dbReference>
<sequence>MPESYSDYQLLTVLQQYAAIVPASRIQFPHSISKETLHDFLLQSIILDPHFSKYSPSKQYQKSFWKYVVQHLELVCSRVQVSARQKSIYGIMKDVEIDTRILSILTETSTSTPLRGISVPAPPSPSYITYYWRLDVPAHGNKTSAPIEYFRTTLLESGTMIESGTTGFRTWLASLHLANYIISHPDWVRDARVLELGSGIGFLGMIIGSVQMLAGSPTNLPQGGTLRPILHMTDVDSEVIARCISNIKLPCNMTASSHHRDNIRVSVLDWSDALRPDISAIKARIQQEINADVIIGADIVFDPGLIPALMATLSLALDPGSEIRRKVALIALTIRNEDTYAAFCATAQQYNLVISDLDYPTTRSFFLDIVDRRVDLEKQNVKIMKITVQ</sequence>
<dbReference type="AlphaFoldDB" id="A0AA39QQ85"/>
<dbReference type="GO" id="GO:0008757">
    <property type="term" value="F:S-adenosylmethionine-dependent methyltransferase activity"/>
    <property type="evidence" value="ECO:0007669"/>
    <property type="project" value="UniProtKB-ARBA"/>
</dbReference>
<gene>
    <name evidence="1" type="ORF">EDD18DRAFT_5009</name>
</gene>
<protein>
    <submittedName>
        <fullName evidence="1">Uncharacterized protein</fullName>
    </submittedName>
</protein>
<reference evidence="1" key="1">
    <citation type="submission" date="2023-06" db="EMBL/GenBank/DDBJ databases">
        <authorList>
            <consortium name="Lawrence Berkeley National Laboratory"/>
            <person name="Ahrendt S."/>
            <person name="Sahu N."/>
            <person name="Indic B."/>
            <person name="Wong-Bajracharya J."/>
            <person name="Merenyi Z."/>
            <person name="Ke H.-M."/>
            <person name="Monk M."/>
            <person name="Kocsube S."/>
            <person name="Drula E."/>
            <person name="Lipzen A."/>
            <person name="Balint B."/>
            <person name="Henrissat B."/>
            <person name="Andreopoulos B."/>
            <person name="Martin F.M."/>
            <person name="Harder C.B."/>
            <person name="Rigling D."/>
            <person name="Ford K.L."/>
            <person name="Foster G.D."/>
            <person name="Pangilinan J."/>
            <person name="Papanicolaou A."/>
            <person name="Barry K."/>
            <person name="LaButti K."/>
            <person name="Viragh M."/>
            <person name="Koriabine M."/>
            <person name="Yan M."/>
            <person name="Riley R."/>
            <person name="Champramary S."/>
            <person name="Plett K.L."/>
            <person name="Tsai I.J."/>
            <person name="Slot J."/>
            <person name="Sipos G."/>
            <person name="Plett J."/>
            <person name="Nagy L.G."/>
            <person name="Grigoriev I.V."/>
        </authorList>
    </citation>
    <scope>NUCLEOTIDE SEQUENCE</scope>
    <source>
        <strain evidence="1">HWK02</strain>
    </source>
</reference>